<dbReference type="RefSeq" id="WP_344974520.1">
    <property type="nucleotide sequence ID" value="NZ_BAABFN010000001.1"/>
</dbReference>
<reference evidence="3" key="1">
    <citation type="journal article" date="2019" name="Int. J. Syst. Evol. Microbiol.">
        <title>The Global Catalogue of Microorganisms (GCM) 10K type strain sequencing project: providing services to taxonomists for standard genome sequencing and annotation.</title>
        <authorList>
            <consortium name="The Broad Institute Genomics Platform"/>
            <consortium name="The Broad Institute Genome Sequencing Center for Infectious Disease"/>
            <person name="Wu L."/>
            <person name="Ma J."/>
        </authorList>
    </citation>
    <scope>NUCLEOTIDE SEQUENCE [LARGE SCALE GENOMIC DNA]</scope>
    <source>
        <strain evidence="3">JCM 17664</strain>
    </source>
</reference>
<evidence type="ECO:0000313" key="3">
    <source>
        <dbReference type="Proteomes" id="UP001501207"/>
    </source>
</evidence>
<keyword evidence="1" id="KW-0732">Signal</keyword>
<accession>A0ABP8FEQ3</accession>
<feature type="signal peptide" evidence="1">
    <location>
        <begin position="1"/>
        <end position="21"/>
    </location>
</feature>
<feature type="chain" id="PRO_5045628273" evidence="1">
    <location>
        <begin position="22"/>
        <end position="749"/>
    </location>
</feature>
<dbReference type="EMBL" id="BAABFN010000001">
    <property type="protein sequence ID" value="GAA4301950.1"/>
    <property type="molecule type" value="Genomic_DNA"/>
</dbReference>
<evidence type="ECO:0000313" key="2">
    <source>
        <dbReference type="EMBL" id="GAA4301950.1"/>
    </source>
</evidence>
<sequence length="749" mass="85324">MKQLSFVVLFFSLTATLPLRASIWQDTSGVAVPIRLQYWHDLIGKQQEAALQLNGKVKGEVNVSDDKTVNLQVTDALIRQVNEMRTEIEGSDLEFRKQVIYLSGLYNMLRVYNYERRFGMIDAALAPELVENFRSMMAADRSGKSIAPYVEQVSYDVGEINVQVFNQNYGYRVARYILFRKYADLHPNEVLPKLRTIYADFVNEPYTDTLIAKVAHLYPEQVYNYATSSTPLGSKVRGNNDPLVKAIVKIGQSNYAIRLLSFVEYIANGTYTIAELQKVAADDDAFYKLVVKTKIDMDKRQLEGAHPIGMKAMQYNIKTRALKYIRLVNDLHESPDRVRFGSVDKFTPQEIYYVLINGQEELYTSSYVGLFKRMMERMKPPKGDEFLMSVIFDRFRKFLTMAAAYNTLDPFLRSMDQQNANLLMQKFVSDLQYSEGLEDAVDVADAFGSIKDSSLLRYLQQEVAQNYRQMMSEGNERGKVIYGLLSSLFNTRESSGKDKEWSNAMASKLNLPPIDYIPFANLETEGRVYQQVFFYGDKDGFESYNSFLTSFRNGNWKITNSKYWTTLASVKGKPTTIFAKKPQSDADEDEKGMTELRNYLEAKNIHPTVYIHRGHSYHVNATIAQLQSTAKLVILGSCGGYNSLAGVLNVAPDAQIISSKQTGSMHVNEPIIRTIEDVIRSGKNLDWIDMWNKLGAQFKSSPSYYELFQDYIPPHKNLGAIFIKAYKKLMKEDVPVDTAEEAAGGRDQE</sequence>
<evidence type="ECO:0000256" key="1">
    <source>
        <dbReference type="SAM" id="SignalP"/>
    </source>
</evidence>
<proteinExistence type="predicted"/>
<protein>
    <submittedName>
        <fullName evidence="2">Uncharacterized protein</fullName>
    </submittedName>
</protein>
<organism evidence="2 3">
    <name type="scientific">Compostibacter hankyongensis</name>
    <dbReference type="NCBI Taxonomy" id="1007089"/>
    <lineage>
        <taxon>Bacteria</taxon>
        <taxon>Pseudomonadati</taxon>
        <taxon>Bacteroidota</taxon>
        <taxon>Chitinophagia</taxon>
        <taxon>Chitinophagales</taxon>
        <taxon>Chitinophagaceae</taxon>
        <taxon>Compostibacter</taxon>
    </lineage>
</organism>
<dbReference type="Proteomes" id="UP001501207">
    <property type="component" value="Unassembled WGS sequence"/>
</dbReference>
<gene>
    <name evidence="2" type="ORF">GCM10023143_04060</name>
</gene>
<comment type="caution">
    <text evidence="2">The sequence shown here is derived from an EMBL/GenBank/DDBJ whole genome shotgun (WGS) entry which is preliminary data.</text>
</comment>
<keyword evidence="3" id="KW-1185">Reference proteome</keyword>
<name>A0ABP8FEQ3_9BACT</name>